<feature type="compositionally biased region" description="Pro residues" evidence="4">
    <location>
        <begin position="872"/>
        <end position="885"/>
    </location>
</feature>
<feature type="region of interest" description="Disordered" evidence="4">
    <location>
        <begin position="537"/>
        <end position="581"/>
    </location>
</feature>
<evidence type="ECO:0000256" key="3">
    <source>
        <dbReference type="RuleBase" id="RU000489"/>
    </source>
</evidence>
<feature type="compositionally biased region" description="Low complexity" evidence="4">
    <location>
        <begin position="175"/>
        <end position="186"/>
    </location>
</feature>
<evidence type="ECO:0000259" key="5">
    <source>
        <dbReference type="PROSITE" id="PS51910"/>
    </source>
</evidence>
<dbReference type="PROSITE" id="PS51910">
    <property type="entry name" value="GH18_2"/>
    <property type="match status" value="1"/>
</dbReference>
<name>A0AAD8Y673_9STRA</name>
<feature type="region of interest" description="Disordered" evidence="4">
    <location>
        <begin position="436"/>
        <end position="485"/>
    </location>
</feature>
<dbReference type="InterPro" id="IPR050314">
    <property type="entry name" value="Glycosyl_Hydrlase_18"/>
</dbReference>
<dbReference type="EMBL" id="JATAAI010000015">
    <property type="protein sequence ID" value="KAK1740408.1"/>
    <property type="molecule type" value="Genomic_DNA"/>
</dbReference>
<dbReference type="Gene3D" id="3.10.50.10">
    <property type="match status" value="1"/>
</dbReference>
<dbReference type="PANTHER" id="PTHR11177:SF333">
    <property type="entry name" value="CHITINASE"/>
    <property type="match status" value="1"/>
</dbReference>
<accession>A0AAD8Y673</accession>
<dbReference type="SMART" id="SM00636">
    <property type="entry name" value="Glyco_18"/>
    <property type="match status" value="1"/>
</dbReference>
<dbReference type="SUPFAM" id="SSF51445">
    <property type="entry name" value="(Trans)glycosidases"/>
    <property type="match status" value="1"/>
</dbReference>
<feature type="compositionally biased region" description="Low complexity" evidence="4">
    <location>
        <begin position="886"/>
        <end position="896"/>
    </location>
</feature>
<feature type="region of interest" description="Disordered" evidence="4">
    <location>
        <begin position="991"/>
        <end position="1021"/>
    </location>
</feature>
<feature type="compositionally biased region" description="Low complexity" evidence="4">
    <location>
        <begin position="194"/>
        <end position="203"/>
    </location>
</feature>
<evidence type="ECO:0000256" key="1">
    <source>
        <dbReference type="ARBA" id="ARBA00022801"/>
    </source>
</evidence>
<reference evidence="6" key="1">
    <citation type="submission" date="2023-06" db="EMBL/GenBank/DDBJ databases">
        <title>Survivors Of The Sea: Transcriptome response of Skeletonema marinoi to long-term dormancy.</title>
        <authorList>
            <person name="Pinder M.I.M."/>
            <person name="Kourtchenko O."/>
            <person name="Robertson E.K."/>
            <person name="Larsson T."/>
            <person name="Maumus F."/>
            <person name="Osuna-Cruz C.M."/>
            <person name="Vancaester E."/>
            <person name="Stenow R."/>
            <person name="Vandepoele K."/>
            <person name="Ploug H."/>
            <person name="Bruchert V."/>
            <person name="Godhe A."/>
            <person name="Topel M."/>
        </authorList>
    </citation>
    <scope>NUCLEOTIDE SEQUENCE</scope>
    <source>
        <strain evidence="6">R05AC</strain>
    </source>
</reference>
<dbReference type="Gene3D" id="3.20.20.80">
    <property type="entry name" value="Glycosidases"/>
    <property type="match status" value="1"/>
</dbReference>
<dbReference type="Pfam" id="PF00704">
    <property type="entry name" value="Glyco_hydro_18"/>
    <property type="match status" value="1"/>
</dbReference>
<dbReference type="GO" id="GO:0008061">
    <property type="term" value="F:chitin binding"/>
    <property type="evidence" value="ECO:0007669"/>
    <property type="project" value="InterPro"/>
</dbReference>
<dbReference type="GO" id="GO:0004553">
    <property type="term" value="F:hydrolase activity, hydrolyzing O-glycosyl compounds"/>
    <property type="evidence" value="ECO:0007669"/>
    <property type="project" value="InterPro"/>
</dbReference>
<gene>
    <name evidence="6" type="ORF">QTG54_008503</name>
</gene>
<feature type="compositionally biased region" description="Pro residues" evidence="4">
    <location>
        <begin position="541"/>
        <end position="559"/>
    </location>
</feature>
<evidence type="ECO:0000313" key="7">
    <source>
        <dbReference type="Proteomes" id="UP001224775"/>
    </source>
</evidence>
<feature type="compositionally biased region" description="Low complexity" evidence="4">
    <location>
        <begin position="787"/>
        <end position="807"/>
    </location>
</feature>
<feature type="compositionally biased region" description="Acidic residues" evidence="4">
    <location>
        <begin position="1701"/>
        <end position="1719"/>
    </location>
</feature>
<keyword evidence="7" id="KW-1185">Reference proteome</keyword>
<keyword evidence="2 3" id="KW-0326">Glycosidase</keyword>
<feature type="compositionally biased region" description="Acidic residues" evidence="4">
    <location>
        <begin position="899"/>
        <end position="919"/>
    </location>
</feature>
<dbReference type="InterPro" id="IPR011583">
    <property type="entry name" value="Chitinase_II/V-like_cat"/>
</dbReference>
<dbReference type="InterPro" id="IPR029070">
    <property type="entry name" value="Chitinase_insertion_sf"/>
</dbReference>
<feature type="region of interest" description="Disordered" evidence="4">
    <location>
        <begin position="1684"/>
        <end position="1721"/>
    </location>
</feature>
<dbReference type="InterPro" id="IPR017853">
    <property type="entry name" value="GH"/>
</dbReference>
<dbReference type="Proteomes" id="UP001224775">
    <property type="component" value="Unassembled WGS sequence"/>
</dbReference>
<evidence type="ECO:0000256" key="2">
    <source>
        <dbReference type="ARBA" id="ARBA00023295"/>
    </source>
</evidence>
<protein>
    <submittedName>
        <fullName evidence="6">Glycosyl hydrolase family 18 protein</fullName>
    </submittedName>
</protein>
<dbReference type="GO" id="GO:0005975">
    <property type="term" value="P:carbohydrate metabolic process"/>
    <property type="evidence" value="ECO:0007669"/>
    <property type="project" value="InterPro"/>
</dbReference>
<keyword evidence="1 3" id="KW-0378">Hydrolase</keyword>
<proteinExistence type="predicted"/>
<dbReference type="SUPFAM" id="SSF54556">
    <property type="entry name" value="Chitinase insertion domain"/>
    <property type="match status" value="1"/>
</dbReference>
<organism evidence="6 7">
    <name type="scientific">Skeletonema marinoi</name>
    <dbReference type="NCBI Taxonomy" id="267567"/>
    <lineage>
        <taxon>Eukaryota</taxon>
        <taxon>Sar</taxon>
        <taxon>Stramenopiles</taxon>
        <taxon>Ochrophyta</taxon>
        <taxon>Bacillariophyta</taxon>
        <taxon>Coscinodiscophyceae</taxon>
        <taxon>Thalassiosirophycidae</taxon>
        <taxon>Thalassiosirales</taxon>
        <taxon>Skeletonemataceae</taxon>
        <taxon>Skeletonema</taxon>
        <taxon>Skeletonema marinoi-dohrnii complex</taxon>
    </lineage>
</organism>
<feature type="domain" description="GH18" evidence="5">
    <location>
        <begin position="1107"/>
        <end position="1470"/>
    </location>
</feature>
<feature type="compositionally biased region" description="Basic residues" evidence="4">
    <location>
        <begin position="470"/>
        <end position="481"/>
    </location>
</feature>
<feature type="region of interest" description="Disordered" evidence="4">
    <location>
        <begin position="174"/>
        <end position="203"/>
    </location>
</feature>
<dbReference type="PROSITE" id="PS01095">
    <property type="entry name" value="GH18_1"/>
    <property type="match status" value="1"/>
</dbReference>
<feature type="compositionally biased region" description="Pro residues" evidence="4">
    <location>
        <begin position="567"/>
        <end position="579"/>
    </location>
</feature>
<evidence type="ECO:0000313" key="6">
    <source>
        <dbReference type="EMBL" id="KAK1740408.1"/>
    </source>
</evidence>
<feature type="region of interest" description="Disordered" evidence="4">
    <location>
        <begin position="778"/>
        <end position="807"/>
    </location>
</feature>
<feature type="region of interest" description="Disordered" evidence="4">
    <location>
        <begin position="864"/>
        <end position="936"/>
    </location>
</feature>
<evidence type="ECO:0000256" key="4">
    <source>
        <dbReference type="SAM" id="MobiDB-lite"/>
    </source>
</evidence>
<dbReference type="PANTHER" id="PTHR11177">
    <property type="entry name" value="CHITINASE"/>
    <property type="match status" value="1"/>
</dbReference>
<sequence length="2558" mass="281549">MENYPSETPRLYHHHIMLALRKCLLLTLLVIVLLATSTFAVVPQHYAKTNQFTPSSSYNFDNSQYYPGEDQLQDDDVISQSRYNSEIDTITKQRRQNDYRPIIQRTTATTVDGDANINNMNDNKGDSYHATILRSLEQKHHIEYQYDQITFQHDSQQRALNSLSRILTRLEHKNNLNSDDNSNIDGIGDDSENDNINNNSQNNRNLQNEFENAFNTGRPGSTYGSNMFCGSSWAEASTSCPQRQNCPSGQTSECVMPGHECWAFTECDTRRGDGEQFSEHHNVVPGENLSASGVGASASGGYVDLSKPSVDKTDHYFCGRGFEDARTKCGTHCPSGNMNDCPYGEICFTNTPCDARMMTIAPAPPSPTERPTTPAPVIYSDKLNKYYCGFDWDDAQERCEIWCPSGSDDDCPDEQVCMAFTACHAVDMNGKTWAQMKQQQEANGPPRTPSPTTHDSVPGYYDQTDGGTKRPTRNPTKRPTKRPVLSAEEAMHRFSYCGRFWVDARDNCETKDHCEDDNDCPEAESCWTQTPCDYYATEPPTTGPPSRQPTDAPTPPRPTRSPTMSPIGPPTQKPVPEPTNVPTVNPTFYPTISPTITARPTDKPVIDPNDPSFTFYCGKSWSDADEKCPIRCPTGGSQECPAELECWAFTSCKSPNGYKTKAPSDVPTPSPTMLYVPGYGGAKVPVFGGIDFSIFEPTISPAPTLSVRPSLEPTLPPGVIAKEVLATYYCGVDWNDVESNCHQPCPSGSNMECEDPEHVCWAFVTACRAKTLEPTRSPVTGKPTYAPVTSSPTRDPSSPTTLFPTTSPLDLYGVIEAQKKRKFCASRWDGIICGESIPCPAGNNDDCPEGQNCYLAEFDCSKPQRFPTTSPIEPPTQSPSIPPEPAAATTTAPGATNSDDTDIDNEGEDWGDVDNEGEDWSTNKPTNAPFPLPPTTLSPTIDLLGRLEDLKGTYYCAVSWDKIDCENAIPCPSGDAKECPKKSMSCFSGTPCKGDKPSSANSGSDASPGDKPNTKPNNNAGAKVDEITSKYFCGSSWSALVESCAEAKPCPSGANAECDGDDSCFANTPCGKTPSSNPSSSKVGVLNFAAMVDKRLPPYCQDKKTMSRNVGYWQSWSIYRKDDCNPFTSESIDASSYTHIMFSFASISAEGMLEPWDFETDIKGGEYQRFVKLKETYPRTKFMIAVGGWTHNDPDNERLYRFSEITSTARNRTKFAQSSVAFMRQHGFDGLDLDWEYPGDESRGGNSTLDKGNLVLLCEELRLYFDAAPEDFELSIAVPASIDRFDVGFDFGGIAKSVDFFNVMAYDLHGVWDEPLVTGAHSDIAGINLAMDYILADVPASQIVMGMPAYGRSYTMLNETCVELGCEFDIFSNETAIGGCLNTTGFVPYVEIYEWTRMGEGKGYDSITVDHTSYSAVMVKDGTQFISYDNIETFKTKVDYATKKCLGGTMIWAIDMIPLGMQSSGSSSGGGGESGGSVQSLLTEEQSVLAYCGTSWDDASSTCSRPCPSGLSDDCDKGETCFAGTPCGAGGVIPVGETCRICPDSTSHGIRSWIDVEVEVDGASTSTTCGELDYGVLRTVTKDSETCDKVRLDLSERCCYMYPQDQCLLCRKGREYLNIRSDVNVTSLDGTEAPCSLVNQMIAPEEDDSELCVTTRDNLFDSCCYRACNLCEGKGLRWWVEFEEQEEEEEDGDGRGLQEVTEVDTNDVEEVEEESEEDPIETKTCSSIDASLYADFIVAGSDQCLETKAMYQSDCCYTFPTNACSLCGEQTLLWATEVEYEGKTVSCGVADNILNTEEESSPACTTSRDALSDNCCFDKCKLCDNEQLAWDYVIDYYNDTSKTCGDIEAIFAANEIKSNSDMCSSTKEDFQSLCCFTPPITPCELCPEYVRWEEDVEFEGVKSTCKDATTMLKREEEFSDQCKIGKQQMQETCCYELCDVCGESLVLDWDAVVEYEGEPVACGDLKPIFGRNEIEEGSNVCDAAKNTYRDFCCYTPPDEPCNMCQADTAYFDAYSSVEVDLWGSPTNCSDVYDYLIRRIESDSDTCASTKDSIFDQCCYNKCSICDGNQLQDFEQQIDLGGEAISCMQLHTVRTNDIAAGSNICQSMQSQFSPTCCYDAPAVPCALCAEGAIRKEVEVDFGGDTESCNQIANFLANRASNGTEECSIAKVELMQHCCFDKCRLCKENEQIDWDGYVTFEGKDDVSCGSFDWYFTTNVIEEGASQCTQMQNAFSQQCCYEPMDYSTPACSLCKRADIWYEINGTAEVFFDGLSRSCTDVSNSLFRKYDEQNGFCDAARSEYFEACCFEKCDICQGSLLDANVEVAYNGTATTCLELGVRFAADIVQAGSEECKLAKSALFEPCCYQSPFDPCVLCASTDGKAGEIRENVDVNFYGSTTTCSNLNSFLVAREEQLGFMCQAAKAELQESCCFEKCDICANGNLYWDNPVEFNGVTFACGELTWIVTGNMYEGGSDECNHIQTTYYDKCCSGPSPDIPNAANKCEICPDGKDWYAPVVYGGKPMTCLELDSVLLRNGVFGIQLSVIKLHKNTHLHAVTLHP</sequence>
<comment type="caution">
    <text evidence="6">The sequence shown here is derived from an EMBL/GenBank/DDBJ whole genome shotgun (WGS) entry which is preliminary data.</text>
</comment>
<dbReference type="InterPro" id="IPR001223">
    <property type="entry name" value="Glyco_hydro18_cat"/>
</dbReference>
<dbReference type="InterPro" id="IPR001579">
    <property type="entry name" value="Glyco_hydro_18_chit_AS"/>
</dbReference>